<dbReference type="Proteomes" id="UP000004949">
    <property type="component" value="Unassembled WGS sequence"/>
</dbReference>
<dbReference type="STRING" id="1088869.GMO_22200"/>
<proteinExistence type="predicted"/>
<protein>
    <submittedName>
        <fullName evidence="1">Uncharacterized protein</fullName>
    </submittedName>
</protein>
<accession>G6XLH1</accession>
<keyword evidence="2" id="KW-1185">Reference proteome</keyword>
<dbReference type="EMBL" id="AGQV01000010">
    <property type="protein sequence ID" value="EHH67227.1"/>
    <property type="molecule type" value="Genomic_DNA"/>
</dbReference>
<sequence>MLLAHDTSLTGVGVSSRLDCTQLGVRREFFNPVGGKIERS</sequence>
<name>G6XLH1_9PROT</name>
<organism evidence="1 2">
    <name type="scientific">Gluconobacter morbifer G707</name>
    <dbReference type="NCBI Taxonomy" id="1088869"/>
    <lineage>
        <taxon>Bacteria</taxon>
        <taxon>Pseudomonadati</taxon>
        <taxon>Pseudomonadota</taxon>
        <taxon>Alphaproteobacteria</taxon>
        <taxon>Acetobacterales</taxon>
        <taxon>Acetobacteraceae</taxon>
        <taxon>Gluconobacter</taxon>
    </lineage>
</organism>
<comment type="caution">
    <text evidence="1">The sequence shown here is derived from an EMBL/GenBank/DDBJ whole genome shotgun (WGS) entry which is preliminary data.</text>
</comment>
<evidence type="ECO:0000313" key="1">
    <source>
        <dbReference type="EMBL" id="EHH67227.1"/>
    </source>
</evidence>
<evidence type="ECO:0000313" key="2">
    <source>
        <dbReference type="Proteomes" id="UP000004949"/>
    </source>
</evidence>
<dbReference type="AlphaFoldDB" id="G6XLH1"/>
<reference evidence="1 2" key="1">
    <citation type="submission" date="2011-10" db="EMBL/GenBank/DDBJ databases">
        <title>Genome sequence of Gluconobacter morbifer G707, isolated from Drosophila gut.</title>
        <authorList>
            <person name="Lee W.-J."/>
            <person name="Kim E.-K."/>
        </authorList>
    </citation>
    <scope>NUCLEOTIDE SEQUENCE [LARGE SCALE GENOMIC DNA]</scope>
    <source>
        <strain evidence="1 2">G707</strain>
    </source>
</reference>
<gene>
    <name evidence="1" type="ORF">GMO_22200</name>
</gene>
<dbReference type="PATRIC" id="fig|1088869.3.peg.2213"/>